<name>A0A931MJ29_9BURK</name>
<dbReference type="RefSeq" id="WP_196988208.1">
    <property type="nucleotide sequence ID" value="NZ_JADWYS010000001.1"/>
</dbReference>
<sequence>MKSGPLVGVRIVEFGGIGPGPMCAMLLADLGADIIRIDRPSPHGLGTPRPDRFNILKRNRPSVGIDLKCAQGVELALSLIDTADALIDVYRPGTMERMGLGPGICIERNPKLVYGRMTGWGQDGPLAQAAGHDINYIALSGVLHSIGREGQPPTPPLVLTGDFGGGAMYLALGILSGIIEARSSGRGQVVDASMVDGSALLMTDYYGRRAAGLHNDERGTNVTDGGAWYFNTYRCSDGKYVSIAPVESKFRDELLRMLGLDRRKPGLDEITDREAREAVQSVFITRTREDWCALLEGTDACFAPVLDLGEAPLHPHNRARGTFVEVDGVVQPAPAPRFSRTPSNVPTKPDVPGQSTSTALAEWGIDPARIDALARDGVIGARPA</sequence>
<organism evidence="2 3">
    <name type="scientific">Caenimonas aquaedulcis</name>
    <dbReference type="NCBI Taxonomy" id="2793270"/>
    <lineage>
        <taxon>Bacteria</taxon>
        <taxon>Pseudomonadati</taxon>
        <taxon>Pseudomonadota</taxon>
        <taxon>Betaproteobacteria</taxon>
        <taxon>Burkholderiales</taxon>
        <taxon>Comamonadaceae</taxon>
        <taxon>Caenimonas</taxon>
    </lineage>
</organism>
<dbReference type="Gene3D" id="3.40.50.10540">
    <property type="entry name" value="Crotonobetainyl-coa:carnitine coa-transferase, domain 1"/>
    <property type="match status" value="1"/>
</dbReference>
<evidence type="ECO:0000313" key="2">
    <source>
        <dbReference type="EMBL" id="MBG9390469.1"/>
    </source>
</evidence>
<dbReference type="SUPFAM" id="SSF89796">
    <property type="entry name" value="CoA-transferase family III (CaiB/BaiF)"/>
    <property type="match status" value="1"/>
</dbReference>
<accession>A0A931MJ29</accession>
<dbReference type="InterPro" id="IPR044855">
    <property type="entry name" value="CoA-Trfase_III_dom3_sf"/>
</dbReference>
<comment type="caution">
    <text evidence="2">The sequence shown here is derived from an EMBL/GenBank/DDBJ whole genome shotgun (WGS) entry which is preliminary data.</text>
</comment>
<dbReference type="GO" id="GO:0016740">
    <property type="term" value="F:transferase activity"/>
    <property type="evidence" value="ECO:0007669"/>
    <property type="project" value="UniProtKB-KW"/>
</dbReference>
<dbReference type="AlphaFoldDB" id="A0A931MJ29"/>
<dbReference type="InterPro" id="IPR050509">
    <property type="entry name" value="CoA-transferase_III"/>
</dbReference>
<dbReference type="Gene3D" id="3.30.1540.10">
    <property type="entry name" value="formyl-coa transferase, domain 3"/>
    <property type="match status" value="1"/>
</dbReference>
<dbReference type="InterPro" id="IPR003673">
    <property type="entry name" value="CoA-Trfase_fam_III"/>
</dbReference>
<dbReference type="EMBL" id="JADWYS010000001">
    <property type="protein sequence ID" value="MBG9390469.1"/>
    <property type="molecule type" value="Genomic_DNA"/>
</dbReference>
<evidence type="ECO:0000313" key="3">
    <source>
        <dbReference type="Proteomes" id="UP000651050"/>
    </source>
</evidence>
<dbReference type="PANTHER" id="PTHR48228">
    <property type="entry name" value="SUCCINYL-COA--D-CITRAMALATE COA-TRANSFERASE"/>
    <property type="match status" value="1"/>
</dbReference>
<dbReference type="PANTHER" id="PTHR48228:SF5">
    <property type="entry name" value="ALPHA-METHYLACYL-COA RACEMASE"/>
    <property type="match status" value="1"/>
</dbReference>
<dbReference type="Pfam" id="PF02515">
    <property type="entry name" value="CoA_transf_3"/>
    <property type="match status" value="1"/>
</dbReference>
<dbReference type="Proteomes" id="UP000651050">
    <property type="component" value="Unassembled WGS sequence"/>
</dbReference>
<protein>
    <submittedName>
        <fullName evidence="2">CoA transferase</fullName>
    </submittedName>
</protein>
<reference evidence="2" key="1">
    <citation type="submission" date="2020-11" db="EMBL/GenBank/DDBJ databases">
        <title>Bacterial whole genome sequence for Caenimonas sp. DR4.4.</title>
        <authorList>
            <person name="Le V."/>
            <person name="Ko S.-R."/>
            <person name="Ahn C.-Y."/>
            <person name="Oh H.-M."/>
        </authorList>
    </citation>
    <scope>NUCLEOTIDE SEQUENCE</scope>
    <source>
        <strain evidence="2">DR4.4</strain>
    </source>
</reference>
<gene>
    <name evidence="2" type="ORF">I5803_20735</name>
</gene>
<feature type="region of interest" description="Disordered" evidence="1">
    <location>
        <begin position="334"/>
        <end position="356"/>
    </location>
</feature>
<evidence type="ECO:0000256" key="1">
    <source>
        <dbReference type="SAM" id="MobiDB-lite"/>
    </source>
</evidence>
<keyword evidence="2" id="KW-0808">Transferase</keyword>
<keyword evidence="3" id="KW-1185">Reference proteome</keyword>
<dbReference type="InterPro" id="IPR023606">
    <property type="entry name" value="CoA-Trfase_III_dom_1_sf"/>
</dbReference>
<proteinExistence type="predicted"/>